<evidence type="ECO:0000313" key="2">
    <source>
        <dbReference type="Proteomes" id="UP000606974"/>
    </source>
</evidence>
<dbReference type="Proteomes" id="UP000606974">
    <property type="component" value="Unassembled WGS sequence"/>
</dbReference>
<accession>A0A8H7A6G5</accession>
<name>A0A8H7A6G5_9EURO</name>
<keyword evidence="2" id="KW-1185">Reference proteome</keyword>
<feature type="non-terminal residue" evidence="1">
    <location>
        <position position="1"/>
    </location>
</feature>
<reference evidence="1" key="1">
    <citation type="submission" date="2020-02" db="EMBL/GenBank/DDBJ databases">
        <authorList>
            <person name="Palmer J.M."/>
        </authorList>
    </citation>
    <scope>NUCLEOTIDE SEQUENCE</scope>
    <source>
        <strain evidence="1">EPUS1.4</strain>
        <tissue evidence="1">Thallus</tissue>
    </source>
</reference>
<dbReference type="AlphaFoldDB" id="A0A8H7A6G5"/>
<sequence>MATKRHSDNEVMVDVLTDDLWRQMVTNINACPDQGGAKGVTSVAKLCHDICLRHVNRNPDSLGEEAEIKHEFEEVGVLLSTEGRALQNGDKEGVELAKRNLKEAFHLIERRGLETGSASGLNDEMFSDDNEGARPNLRPEAPELHKLTKEHKKFHRKAFPMLMECHKAEGSAGKQALRKKLHELNREITRYNNSSHVPPKTGCIDFDKVLLHWKTTDQMTRAQFRPMRKNSYMVMAGMQLPIGWGKRKPEDDRRYLSEAVVEKSYTE</sequence>
<organism evidence="1 2">
    <name type="scientific">Endocarpon pusillum</name>
    <dbReference type="NCBI Taxonomy" id="364733"/>
    <lineage>
        <taxon>Eukaryota</taxon>
        <taxon>Fungi</taxon>
        <taxon>Dikarya</taxon>
        <taxon>Ascomycota</taxon>
        <taxon>Pezizomycotina</taxon>
        <taxon>Eurotiomycetes</taxon>
        <taxon>Chaetothyriomycetidae</taxon>
        <taxon>Verrucariales</taxon>
        <taxon>Verrucariaceae</taxon>
        <taxon>Endocarpon</taxon>
    </lineage>
</organism>
<evidence type="ECO:0000313" key="1">
    <source>
        <dbReference type="EMBL" id="KAF7502052.1"/>
    </source>
</evidence>
<comment type="caution">
    <text evidence="1">The sequence shown here is derived from an EMBL/GenBank/DDBJ whole genome shotgun (WGS) entry which is preliminary data.</text>
</comment>
<protein>
    <submittedName>
        <fullName evidence="1">Uncharacterized protein</fullName>
    </submittedName>
</protein>
<gene>
    <name evidence="1" type="ORF">GJ744_008134</name>
</gene>
<proteinExistence type="predicted"/>
<dbReference type="EMBL" id="JAACFV010000425">
    <property type="protein sequence ID" value="KAF7502052.1"/>
    <property type="molecule type" value="Genomic_DNA"/>
</dbReference>